<proteinExistence type="predicted"/>
<dbReference type="OrthoDB" id="3233375at2759"/>
<keyword evidence="1" id="KW-1133">Transmembrane helix</keyword>
<evidence type="ECO:0000313" key="4">
    <source>
        <dbReference type="Proteomes" id="UP000076738"/>
    </source>
</evidence>
<dbReference type="EMBL" id="KV417288">
    <property type="protein sequence ID" value="KZO95491.1"/>
    <property type="molecule type" value="Genomic_DNA"/>
</dbReference>
<feature type="chain" id="PRO_5007889783" evidence="2">
    <location>
        <begin position="21"/>
        <end position="374"/>
    </location>
</feature>
<keyword evidence="4" id="KW-1185">Reference proteome</keyword>
<evidence type="ECO:0000256" key="2">
    <source>
        <dbReference type="SAM" id="SignalP"/>
    </source>
</evidence>
<organism evidence="3 4">
    <name type="scientific">Calocera viscosa (strain TUFC12733)</name>
    <dbReference type="NCBI Taxonomy" id="1330018"/>
    <lineage>
        <taxon>Eukaryota</taxon>
        <taxon>Fungi</taxon>
        <taxon>Dikarya</taxon>
        <taxon>Basidiomycota</taxon>
        <taxon>Agaricomycotina</taxon>
        <taxon>Dacrymycetes</taxon>
        <taxon>Dacrymycetales</taxon>
        <taxon>Dacrymycetaceae</taxon>
        <taxon>Calocera</taxon>
    </lineage>
</organism>
<evidence type="ECO:0000313" key="3">
    <source>
        <dbReference type="EMBL" id="KZO95491.1"/>
    </source>
</evidence>
<feature type="signal peptide" evidence="2">
    <location>
        <begin position="1"/>
        <end position="20"/>
    </location>
</feature>
<protein>
    <submittedName>
        <fullName evidence="3">Uncharacterized protein</fullName>
    </submittedName>
</protein>
<name>A0A167LAI5_CALVF</name>
<keyword evidence="1" id="KW-0472">Membrane</keyword>
<accession>A0A167LAI5</accession>
<dbReference type="Proteomes" id="UP000076738">
    <property type="component" value="Unassembled WGS sequence"/>
</dbReference>
<gene>
    <name evidence="3" type="ORF">CALVIDRAFT_564549</name>
</gene>
<keyword evidence="2" id="KW-0732">Signal</keyword>
<keyword evidence="1" id="KW-0812">Transmembrane</keyword>
<reference evidence="3 4" key="1">
    <citation type="journal article" date="2016" name="Mol. Biol. Evol.">
        <title>Comparative Genomics of Early-Diverging Mushroom-Forming Fungi Provides Insights into the Origins of Lignocellulose Decay Capabilities.</title>
        <authorList>
            <person name="Nagy L.G."/>
            <person name="Riley R."/>
            <person name="Tritt A."/>
            <person name="Adam C."/>
            <person name="Daum C."/>
            <person name="Floudas D."/>
            <person name="Sun H."/>
            <person name="Yadav J.S."/>
            <person name="Pangilinan J."/>
            <person name="Larsson K.H."/>
            <person name="Matsuura K."/>
            <person name="Barry K."/>
            <person name="Labutti K."/>
            <person name="Kuo R."/>
            <person name="Ohm R.A."/>
            <person name="Bhattacharya S.S."/>
            <person name="Shirouzu T."/>
            <person name="Yoshinaga Y."/>
            <person name="Martin F.M."/>
            <person name="Grigoriev I.V."/>
            <person name="Hibbett D.S."/>
        </authorList>
    </citation>
    <scope>NUCLEOTIDE SEQUENCE [LARGE SCALE GENOMIC DNA]</scope>
    <source>
        <strain evidence="3 4">TUFC12733</strain>
    </source>
</reference>
<feature type="transmembrane region" description="Helical" evidence="1">
    <location>
        <begin position="298"/>
        <end position="322"/>
    </location>
</feature>
<dbReference type="AlphaFoldDB" id="A0A167LAI5"/>
<evidence type="ECO:0000256" key="1">
    <source>
        <dbReference type="SAM" id="Phobius"/>
    </source>
</evidence>
<sequence>MKFLFAGVVGVAALALQAGAAPLRVDVIVASPAGPLSVEEALKHTDARPNIPVRVSGYGFVSGAGEAVLHPTIQVVEVSNKEPHWVLGPTEDHDGVVMFEGPMLTSEHDEAFRHWVKTHPDVQHSDGDVIRYRPHPNGKKGGCQRSWKHSFNRLTNSLREALGFTPIRPFRPHHQPTSAPRASIVAGDGVAWPFNATPMDGDKDDYLMRPHHPQPLSAPSIVAGDGVAWPFIATPMDGEKDDHVMRQPDARWPMPFHHQGQGRHHRFHHHRGGDWHKKPFSRRIMHALYILGPIEGRIVAFVLGLGIGALIRVVFVMCILAYRAFNGRNRGIMLPEDEESSEPIVVERVVEIREKAPAYTAVVTEGEQTLAPPS</sequence>